<keyword evidence="1" id="KW-0472">Membrane</keyword>
<keyword evidence="1" id="KW-0812">Transmembrane</keyword>
<evidence type="ECO:0000256" key="1">
    <source>
        <dbReference type="SAM" id="Phobius"/>
    </source>
</evidence>
<sequence length="77" mass="8033">MGEQHAGVPAFEYALQLGEVRGSKVRAAFPMGLAGGSDVENGNMLEAALILCFAVGGIAHVVAGRKSDIMKLTRPLH</sequence>
<dbReference type="AlphaFoldDB" id="A0A644WWD9"/>
<dbReference type="EMBL" id="VSSQ01001220">
    <property type="protein sequence ID" value="MPM06354.1"/>
    <property type="molecule type" value="Genomic_DNA"/>
</dbReference>
<accession>A0A644WWD9</accession>
<keyword evidence="1" id="KW-1133">Transmembrane helix</keyword>
<name>A0A644WWD9_9ZZZZ</name>
<feature type="transmembrane region" description="Helical" evidence="1">
    <location>
        <begin position="47"/>
        <end position="64"/>
    </location>
</feature>
<evidence type="ECO:0000313" key="2">
    <source>
        <dbReference type="EMBL" id="MPM06354.1"/>
    </source>
</evidence>
<reference evidence="2" key="1">
    <citation type="submission" date="2019-08" db="EMBL/GenBank/DDBJ databases">
        <authorList>
            <person name="Kucharzyk K."/>
            <person name="Murdoch R.W."/>
            <person name="Higgins S."/>
            <person name="Loffler F."/>
        </authorList>
    </citation>
    <scope>NUCLEOTIDE SEQUENCE</scope>
</reference>
<organism evidence="2">
    <name type="scientific">bioreactor metagenome</name>
    <dbReference type="NCBI Taxonomy" id="1076179"/>
    <lineage>
        <taxon>unclassified sequences</taxon>
        <taxon>metagenomes</taxon>
        <taxon>ecological metagenomes</taxon>
    </lineage>
</organism>
<gene>
    <name evidence="2" type="ORF">SDC9_52653</name>
</gene>
<protein>
    <submittedName>
        <fullName evidence="2">Uncharacterized protein</fullName>
    </submittedName>
</protein>
<proteinExistence type="predicted"/>
<comment type="caution">
    <text evidence="2">The sequence shown here is derived from an EMBL/GenBank/DDBJ whole genome shotgun (WGS) entry which is preliminary data.</text>
</comment>